<name>A0A507C415_9FUNG</name>
<dbReference type="Proteomes" id="UP000319731">
    <property type="component" value="Unassembled WGS sequence"/>
</dbReference>
<evidence type="ECO:0000256" key="1">
    <source>
        <dbReference type="SAM" id="MobiDB-lite"/>
    </source>
</evidence>
<proteinExistence type="predicted"/>
<dbReference type="PANTHER" id="PTHR33820">
    <property type="entry name" value="COILED-COIL DOMAIN-CONTAINING PROTEIN 17"/>
    <property type="match status" value="1"/>
</dbReference>
<feature type="compositionally biased region" description="Low complexity" evidence="1">
    <location>
        <begin position="43"/>
        <end position="53"/>
    </location>
</feature>
<sequence>MDYSFVQKLKLEATQLIEQERQLDEDHRRKLKAKRSSKHASAKPKQIPTSTSPPTEPPLSDLIRSTDGSVVSELLLLRSEYLRSGGNDPRILTKMNALEVDAIQIEQQLRTGFQTQPVLGPKRVVYPHTMNRHYIDTGYNNGVNRQDVFDRPNNVNNGGGNTNTNNANIQQPDPIEGEDEEMRALRIEHKKYLLKMQFEKERMLQEAEFEKLKLDTEGRTRVRSMYQIEQESSTPTYNQASIDQLNLIQQQQQQQLQQQQQQQALQLQQQQQQQKQRPPDVIRQPAAASKPNDRIATIEGGTELNADPTPANPPTAPATTVTPTPNPASEEFVTSIGVQFEEIRKFPGTQVRVRLCILDDSDPTHLVDASSTFVTELADLGVEDKSFGWSGLVMNHVFKDLVASPNKRGLIEVFEGALVAARTDVQLFSGSRRKGLSINEGFHRLKLYRAAELSHHAKDFAGANIALRIYKPEQGPPPTKTFEAKTMIPAMPRGAWLPVENKLDSTNTANFFSSGDGFDLYIDGARYLPANATVSRVTARIFNSTFEVLNYGSTVPGTGKRDRDNTGDGIISSKVDLDSLVHSPSYNTRCEYRFPTSQLPDKTGVVLFKLYTLCKVTKQLRMVGTSVLNLFVGNPDHLILNEGAHQISVSRGTPDVHAFLSGTSLDGFPRSPCTTLLVRLVHIKPGDLATPAPAPKYSDSIYDSSPSKPTPYELKLYPFVATERPSVTVRDALLEMKDLIRVQSDDALLHFVSKFLTKPDKVGKVPALDVSYVCKYDASFGFKISCDAAQNLRCSKGFAVAIISLNPPGFFYLDGGLASVEKFDDITYTKKTDLDSSLRSPMWKDGFQVGHSYRRRPYDPKLVAIIDIRCMVSDGSDYRLEAQGWTIVQIFKPTTNTTTSSNEKYVRLANEQLPLYEGEPPESLILDLQRRPNDKTVEDVLAEHVATRSITYTKGSSVFVRVCDGRRDEEMDLYGRDVVDTTSLPQRKIKSFVEEVYTRKVESLVPKGVDVDEWRLRVMSQFAEITGLPMML</sequence>
<evidence type="ECO:0000313" key="2">
    <source>
        <dbReference type="EMBL" id="TPX34211.1"/>
    </source>
</evidence>
<dbReference type="SUPFAM" id="SSF81995">
    <property type="entry name" value="beta-sandwich domain of Sec23/24"/>
    <property type="match status" value="1"/>
</dbReference>
<comment type="caution">
    <text evidence="2">The sequence shown here is derived from an EMBL/GenBank/DDBJ whole genome shotgun (WGS) entry which is preliminary data.</text>
</comment>
<dbReference type="AlphaFoldDB" id="A0A507C415"/>
<organism evidence="2 3">
    <name type="scientific">Synchytrium microbalum</name>
    <dbReference type="NCBI Taxonomy" id="1806994"/>
    <lineage>
        <taxon>Eukaryota</taxon>
        <taxon>Fungi</taxon>
        <taxon>Fungi incertae sedis</taxon>
        <taxon>Chytridiomycota</taxon>
        <taxon>Chytridiomycota incertae sedis</taxon>
        <taxon>Chytridiomycetes</taxon>
        <taxon>Synchytriales</taxon>
        <taxon>Synchytriaceae</taxon>
        <taxon>Synchytrium</taxon>
    </lineage>
</organism>
<dbReference type="RefSeq" id="XP_031025008.1">
    <property type="nucleotide sequence ID" value="XM_031169050.1"/>
</dbReference>
<feature type="compositionally biased region" description="Basic residues" evidence="1">
    <location>
        <begin position="29"/>
        <end position="42"/>
    </location>
</feature>
<feature type="region of interest" description="Disordered" evidence="1">
    <location>
        <begin position="270"/>
        <end position="327"/>
    </location>
</feature>
<dbReference type="STRING" id="1806994.A0A507C415"/>
<gene>
    <name evidence="2" type="ORF">SmJEL517_g03122</name>
</gene>
<reference evidence="2 3" key="1">
    <citation type="journal article" date="2019" name="Sci. Rep.">
        <title>Comparative genomics of chytrid fungi reveal insights into the obligate biotrophic and pathogenic lifestyle of Synchytrium endobioticum.</title>
        <authorList>
            <person name="van de Vossenberg B.T.L.H."/>
            <person name="Warris S."/>
            <person name="Nguyen H.D.T."/>
            <person name="van Gent-Pelzer M.P.E."/>
            <person name="Joly D.L."/>
            <person name="van de Geest H.C."/>
            <person name="Bonants P.J.M."/>
            <person name="Smith D.S."/>
            <person name="Levesque C.A."/>
            <person name="van der Lee T.A.J."/>
        </authorList>
    </citation>
    <scope>NUCLEOTIDE SEQUENCE [LARGE SCALE GENOMIC DNA]</scope>
    <source>
        <strain evidence="2 3">JEL517</strain>
    </source>
</reference>
<dbReference type="InterPro" id="IPR038800">
    <property type="entry name" value="CCDC17"/>
</dbReference>
<dbReference type="PANTHER" id="PTHR33820:SF2">
    <property type="entry name" value="COILED-COIL DOMAIN-CONTAINING PROTEIN 17"/>
    <property type="match status" value="1"/>
</dbReference>
<keyword evidence="3" id="KW-1185">Reference proteome</keyword>
<feature type="region of interest" description="Disordered" evidence="1">
    <location>
        <begin position="22"/>
        <end position="64"/>
    </location>
</feature>
<dbReference type="GeneID" id="42004347"/>
<dbReference type="EMBL" id="QEAO01000015">
    <property type="protein sequence ID" value="TPX34211.1"/>
    <property type="molecule type" value="Genomic_DNA"/>
</dbReference>
<evidence type="ECO:0000313" key="3">
    <source>
        <dbReference type="Proteomes" id="UP000319731"/>
    </source>
</evidence>
<dbReference type="OrthoDB" id="289416at2759"/>
<accession>A0A507C415</accession>
<protein>
    <submittedName>
        <fullName evidence="2">Uncharacterized protein</fullName>
    </submittedName>
</protein>